<accession>A0ABX9NKJ4</accession>
<keyword evidence="2" id="KW-1185">Reference proteome</keyword>
<dbReference type="RefSeq" id="WP_119875365.1">
    <property type="nucleotide sequence ID" value="NZ_CP038499.1"/>
</dbReference>
<protein>
    <recommendedName>
        <fullName evidence="3">RiboL-PSP-HEPN domain-containing protein</fullName>
    </recommendedName>
</protein>
<proteinExistence type="predicted"/>
<comment type="caution">
    <text evidence="1">The sequence shown here is derived from an EMBL/GenBank/DDBJ whole genome shotgun (WGS) entry which is preliminary data.</text>
</comment>
<evidence type="ECO:0000313" key="1">
    <source>
        <dbReference type="EMBL" id="RJL66173.1"/>
    </source>
</evidence>
<reference evidence="1 2" key="1">
    <citation type="submission" date="2018-09" db="EMBL/GenBank/DDBJ databases">
        <title>Phylogenetic diversity of Pectobacterium and Dickeya strains causing blackleg disease of potato in Morocco.</title>
        <authorList>
            <person name="Oulghazi S."/>
            <person name="Moumni M."/>
            <person name="Faure D."/>
        </authorList>
    </citation>
    <scope>NUCLEOTIDE SEQUENCE [LARGE SCALE GENOMIC DNA]</scope>
    <source>
        <strain evidence="1 2">S4.16.03.LID</strain>
    </source>
</reference>
<evidence type="ECO:0000313" key="2">
    <source>
        <dbReference type="Proteomes" id="UP000266633"/>
    </source>
</evidence>
<dbReference type="Proteomes" id="UP000266633">
    <property type="component" value="Unassembled WGS sequence"/>
</dbReference>
<name>A0ABX9NKJ4_9GAMM</name>
<sequence length="133" mass="14605">MSGDRLRQPIKPDYTHALGTAAFCFAICEWNAVYCAERIKPGSLNKFVKDELTAGQIAKKLLDIARNMPPVKERAEIITAAKSFSDIVPLRNSIFHGKPCTGPNGEARLSGRSIIELPDLERAQIRSALAVLN</sequence>
<evidence type="ECO:0008006" key="3">
    <source>
        <dbReference type="Google" id="ProtNLM"/>
    </source>
</evidence>
<dbReference type="EMBL" id="QZDO01000084">
    <property type="protein sequence ID" value="RJL66173.1"/>
    <property type="molecule type" value="Genomic_DNA"/>
</dbReference>
<organism evidence="1 2">
    <name type="scientific">Dickeya dianthicola</name>
    <dbReference type="NCBI Taxonomy" id="204039"/>
    <lineage>
        <taxon>Bacteria</taxon>
        <taxon>Pseudomonadati</taxon>
        <taxon>Pseudomonadota</taxon>
        <taxon>Gammaproteobacteria</taxon>
        <taxon>Enterobacterales</taxon>
        <taxon>Pectobacteriaceae</taxon>
        <taxon>Dickeya</taxon>
    </lineage>
</organism>
<gene>
    <name evidence="1" type="ORF">D5077_20845</name>
</gene>